<protein>
    <submittedName>
        <fullName evidence="7">NAD(P)/FAD-dependent oxidoreductase</fullName>
        <ecNumber evidence="7">1.6.5.-</ecNumber>
    </submittedName>
</protein>
<feature type="domain" description="FAD/NAD(P)-binding" evidence="6">
    <location>
        <begin position="5"/>
        <end position="315"/>
    </location>
</feature>
<dbReference type="SUPFAM" id="SSF51905">
    <property type="entry name" value="FAD/NAD(P)-binding domain"/>
    <property type="match status" value="2"/>
</dbReference>
<evidence type="ECO:0000313" key="7">
    <source>
        <dbReference type="EMBL" id="MFB5190150.1"/>
    </source>
</evidence>
<dbReference type="PANTHER" id="PTHR42913:SF3">
    <property type="entry name" value="64 KDA MITOCHONDRIAL NADH DEHYDROGENASE (EUROFUNG)"/>
    <property type="match status" value="1"/>
</dbReference>
<dbReference type="Gene3D" id="3.50.50.100">
    <property type="match status" value="1"/>
</dbReference>
<dbReference type="PRINTS" id="PR00411">
    <property type="entry name" value="PNDRDTASEI"/>
</dbReference>
<dbReference type="PRINTS" id="PR00368">
    <property type="entry name" value="FADPNR"/>
</dbReference>
<gene>
    <name evidence="7" type="ORF">KKP3000_003595</name>
</gene>
<dbReference type="EC" id="1.6.5.-" evidence="7"/>
<accession>A0ABV5AD11</accession>
<dbReference type="Proteomes" id="UP001579974">
    <property type="component" value="Unassembled WGS sequence"/>
</dbReference>
<evidence type="ECO:0000256" key="3">
    <source>
        <dbReference type="ARBA" id="ARBA00022630"/>
    </source>
</evidence>
<comment type="cofactor">
    <cofactor evidence="1">
        <name>FAD</name>
        <dbReference type="ChEBI" id="CHEBI:57692"/>
    </cofactor>
</comment>
<keyword evidence="3" id="KW-0285">Flavoprotein</keyword>
<dbReference type="InterPro" id="IPR051169">
    <property type="entry name" value="NADH-Q_oxidoreductase"/>
</dbReference>
<comment type="similarity">
    <text evidence="2">Belongs to the NADH dehydrogenase family.</text>
</comment>
<organism evidence="7 8">
    <name type="scientific">Alicyclobacillus fastidiosus</name>
    <dbReference type="NCBI Taxonomy" id="392011"/>
    <lineage>
        <taxon>Bacteria</taxon>
        <taxon>Bacillati</taxon>
        <taxon>Bacillota</taxon>
        <taxon>Bacilli</taxon>
        <taxon>Bacillales</taxon>
        <taxon>Alicyclobacillaceae</taxon>
        <taxon>Alicyclobacillus</taxon>
    </lineage>
</organism>
<keyword evidence="8" id="KW-1185">Reference proteome</keyword>
<dbReference type="EMBL" id="JBDXSU010000005">
    <property type="protein sequence ID" value="MFB5190150.1"/>
    <property type="molecule type" value="Genomic_DNA"/>
</dbReference>
<dbReference type="GO" id="GO:0016491">
    <property type="term" value="F:oxidoreductase activity"/>
    <property type="evidence" value="ECO:0007669"/>
    <property type="project" value="UniProtKB-KW"/>
</dbReference>
<comment type="caution">
    <text evidence="7">The sequence shown here is derived from an EMBL/GenBank/DDBJ whole genome shotgun (WGS) entry which is preliminary data.</text>
</comment>
<dbReference type="RefSeq" id="WP_275473793.1">
    <property type="nucleotide sequence ID" value="NZ_CP162940.1"/>
</dbReference>
<dbReference type="InterPro" id="IPR023753">
    <property type="entry name" value="FAD/NAD-binding_dom"/>
</dbReference>
<keyword evidence="4" id="KW-0274">FAD</keyword>
<name>A0ABV5AD11_9BACL</name>
<evidence type="ECO:0000313" key="8">
    <source>
        <dbReference type="Proteomes" id="UP001579974"/>
    </source>
</evidence>
<proteinExistence type="inferred from homology"/>
<keyword evidence="5 7" id="KW-0560">Oxidoreductase</keyword>
<evidence type="ECO:0000256" key="5">
    <source>
        <dbReference type="ARBA" id="ARBA00023002"/>
    </source>
</evidence>
<dbReference type="Pfam" id="PF07992">
    <property type="entry name" value="Pyr_redox_2"/>
    <property type="match status" value="1"/>
</dbReference>
<evidence type="ECO:0000256" key="4">
    <source>
        <dbReference type="ARBA" id="ARBA00022827"/>
    </source>
</evidence>
<evidence type="ECO:0000256" key="1">
    <source>
        <dbReference type="ARBA" id="ARBA00001974"/>
    </source>
</evidence>
<sequence length="395" mass="43432">MTPRRVLIIGAGYGGMAAAVRLQKHHIPFTLVNKHDYHYFKTLLHEAAGGRQDVQTYAIALTDVLDQPTSTVVKDVVTAIDYENAQVRGEHSSYSYDTLIVALGSQTSYFDIPGLHEHGLVLNSLEGAKRIREHIEHTFLAYQTQHDASMLRVVIGGGGLTGVELAGELADYLPHLLKRYKIPVNDYELALVHAHDEILPGVDEQLRKVAAEKLAARGVKLVLGRHVIAASDGSISLTGGLTMETRTFIWTGGVEASPLVRASRFSVDSRGRARVDAYLQSEDDPRVYIIGDAARFESPAGEVLPPTGQVAEQMGDHAARNLIHLLHNETMEPFEFHNRGLVASLGPKYGVAEVGHHHARGLAALMLKDGSKMKYLMHLGGPQVLFEKRKQWIEI</sequence>
<evidence type="ECO:0000256" key="2">
    <source>
        <dbReference type="ARBA" id="ARBA00005272"/>
    </source>
</evidence>
<evidence type="ECO:0000259" key="6">
    <source>
        <dbReference type="Pfam" id="PF07992"/>
    </source>
</evidence>
<dbReference type="PANTHER" id="PTHR42913">
    <property type="entry name" value="APOPTOSIS-INDUCING FACTOR 1"/>
    <property type="match status" value="1"/>
</dbReference>
<reference evidence="7 8" key="1">
    <citation type="journal article" date="2024" name="Int. J. Mol. Sci.">
        <title>Exploration of Alicyclobacillus spp. Genome in Search of Antibiotic Resistance.</title>
        <authorList>
            <person name="Bucka-Kolendo J."/>
            <person name="Kiousi D.E."/>
            <person name="Dekowska A."/>
            <person name="Mikolajczuk-Szczyrba A."/>
            <person name="Karadedos D.M."/>
            <person name="Michael P."/>
            <person name="Galanis A."/>
            <person name="Sokolowska B."/>
        </authorList>
    </citation>
    <scope>NUCLEOTIDE SEQUENCE [LARGE SCALE GENOMIC DNA]</scope>
    <source>
        <strain evidence="7 8">KKP 3000</strain>
    </source>
</reference>
<dbReference type="InterPro" id="IPR036188">
    <property type="entry name" value="FAD/NAD-bd_sf"/>
</dbReference>